<dbReference type="InterPro" id="IPR001294">
    <property type="entry name" value="Phytochrome"/>
</dbReference>
<protein>
    <recommendedName>
        <fullName evidence="5">Phytochrome chromophore attachment site domain-containing protein</fullName>
    </recommendedName>
</protein>
<dbReference type="GO" id="GO:0009881">
    <property type="term" value="F:photoreceptor activity"/>
    <property type="evidence" value="ECO:0007669"/>
    <property type="project" value="UniProtKB-KW"/>
</dbReference>
<organism evidence="6 7">
    <name type="scientific">Candidatus Thiodictyon syntrophicum</name>
    <dbReference type="NCBI Taxonomy" id="1166950"/>
    <lineage>
        <taxon>Bacteria</taxon>
        <taxon>Pseudomonadati</taxon>
        <taxon>Pseudomonadota</taxon>
        <taxon>Gammaproteobacteria</taxon>
        <taxon>Chromatiales</taxon>
        <taxon>Chromatiaceae</taxon>
        <taxon>Thiodictyon</taxon>
    </lineage>
</organism>
<dbReference type="Pfam" id="PF08446">
    <property type="entry name" value="PAS_2"/>
    <property type="match status" value="1"/>
</dbReference>
<dbReference type="Pfam" id="PF00360">
    <property type="entry name" value="PHY"/>
    <property type="match status" value="1"/>
</dbReference>
<dbReference type="Pfam" id="PF01590">
    <property type="entry name" value="GAF"/>
    <property type="match status" value="1"/>
</dbReference>
<accession>A0A2K8U2S0</accession>
<reference evidence="6 7" key="1">
    <citation type="submission" date="2017-03" db="EMBL/GenBank/DDBJ databases">
        <title>Complete genome sequence of Candidatus 'Thiodictyon syntrophicum' sp. nov. strain Cad16T, a photolithoautotroph purple sulfur bacterium isolated from an alpine meromictic lake.</title>
        <authorList>
            <person name="Luedin S.M."/>
            <person name="Pothier J.F."/>
            <person name="Danza F."/>
            <person name="Storelli N."/>
            <person name="Wittwer M."/>
            <person name="Tonolla M."/>
        </authorList>
    </citation>
    <scope>NUCLEOTIDE SEQUENCE [LARGE SCALE GENOMIC DNA]</scope>
    <source>
        <strain evidence="6 7">Cad16T</strain>
    </source>
</reference>
<keyword evidence="3" id="KW-0157">Chromophore</keyword>
<dbReference type="KEGG" id="tsy:THSYN_02170"/>
<dbReference type="Gene3D" id="3.30.450.270">
    <property type="match status" value="1"/>
</dbReference>
<dbReference type="GO" id="GO:0009584">
    <property type="term" value="P:detection of visible light"/>
    <property type="evidence" value="ECO:0007669"/>
    <property type="project" value="InterPro"/>
</dbReference>
<keyword evidence="7" id="KW-1185">Reference proteome</keyword>
<dbReference type="Gene3D" id="3.30.450.40">
    <property type="match status" value="1"/>
</dbReference>
<dbReference type="PRINTS" id="PR01033">
    <property type="entry name" value="PHYTOCHROME"/>
</dbReference>
<dbReference type="InterPro" id="IPR029016">
    <property type="entry name" value="GAF-like_dom_sf"/>
</dbReference>
<gene>
    <name evidence="6" type="ORF">THSYN_02170</name>
</gene>
<dbReference type="Gene3D" id="3.30.450.20">
    <property type="entry name" value="PAS domain"/>
    <property type="match status" value="1"/>
</dbReference>
<dbReference type="AlphaFoldDB" id="A0A2K8U2S0"/>
<dbReference type="SUPFAM" id="SSF55785">
    <property type="entry name" value="PYP-like sensor domain (PAS domain)"/>
    <property type="match status" value="1"/>
</dbReference>
<dbReference type="InterPro" id="IPR003018">
    <property type="entry name" value="GAF"/>
</dbReference>
<keyword evidence="2" id="KW-0716">Sensory transduction</keyword>
<proteinExistence type="predicted"/>
<evidence type="ECO:0000256" key="1">
    <source>
        <dbReference type="ARBA" id="ARBA00022543"/>
    </source>
</evidence>
<dbReference type="Proteomes" id="UP000232638">
    <property type="component" value="Chromosome"/>
</dbReference>
<feature type="domain" description="Phytochrome chromophore attachment site" evidence="5">
    <location>
        <begin position="146"/>
        <end position="293"/>
    </location>
</feature>
<dbReference type="InterPro" id="IPR035965">
    <property type="entry name" value="PAS-like_dom_sf"/>
</dbReference>
<dbReference type="OrthoDB" id="9808408at2"/>
<evidence type="ECO:0000256" key="4">
    <source>
        <dbReference type="ARBA" id="ARBA00023170"/>
    </source>
</evidence>
<dbReference type="RefSeq" id="WP_100917694.1">
    <property type="nucleotide sequence ID" value="NZ_CP020370.1"/>
</dbReference>
<dbReference type="SUPFAM" id="SSF55781">
    <property type="entry name" value="GAF domain-like"/>
    <property type="match status" value="2"/>
</dbReference>
<dbReference type="SMART" id="SM00065">
    <property type="entry name" value="GAF"/>
    <property type="match status" value="1"/>
</dbReference>
<evidence type="ECO:0000313" key="7">
    <source>
        <dbReference type="Proteomes" id="UP000232638"/>
    </source>
</evidence>
<dbReference type="InterPro" id="IPR013515">
    <property type="entry name" value="Phytochrome_cen-reg"/>
</dbReference>
<dbReference type="PROSITE" id="PS50046">
    <property type="entry name" value="PHYTOCHROME_2"/>
    <property type="match status" value="1"/>
</dbReference>
<evidence type="ECO:0000259" key="5">
    <source>
        <dbReference type="PROSITE" id="PS50046"/>
    </source>
</evidence>
<keyword evidence="1" id="KW-0600">Photoreceptor protein</keyword>
<dbReference type="InterPro" id="IPR016132">
    <property type="entry name" value="Phyto_chromo_attachment"/>
</dbReference>
<dbReference type="GO" id="GO:0006355">
    <property type="term" value="P:regulation of DNA-templated transcription"/>
    <property type="evidence" value="ECO:0007669"/>
    <property type="project" value="InterPro"/>
</dbReference>
<dbReference type="InterPro" id="IPR043150">
    <property type="entry name" value="Phytochrome_PHY_sf"/>
</dbReference>
<keyword evidence="4" id="KW-0675">Receptor</keyword>
<dbReference type="EMBL" id="CP020370">
    <property type="protein sequence ID" value="AUB79880.1"/>
    <property type="molecule type" value="Genomic_DNA"/>
</dbReference>
<evidence type="ECO:0000313" key="6">
    <source>
        <dbReference type="EMBL" id="AUB79880.1"/>
    </source>
</evidence>
<evidence type="ECO:0000256" key="2">
    <source>
        <dbReference type="ARBA" id="ARBA00022606"/>
    </source>
</evidence>
<dbReference type="InterPro" id="IPR013654">
    <property type="entry name" value="PAS_2"/>
</dbReference>
<evidence type="ECO:0000256" key="3">
    <source>
        <dbReference type="ARBA" id="ARBA00022991"/>
    </source>
</evidence>
<sequence>MTDETDDSPWSTCEQERLERIGAIQPYGVLLGGELGDDQICFASADAAGWLGLGEGQVLGRRLGEVAALSLADFPPTPGSRQLIAGLVESPRGWLDAVLCHTGSGWLAELEPPGADDPPTQVANPLLRRLFQAPTADAEWSGYAAALADAVRRTTGYERVMVYRFLPDACGEVIAESTVDERPRYLGLRFPAADIPRIARDLYRQNSHRQIPDIQAVPVPLEVLPGTDPDLSRSDLRAVSPVHLRYLANMGVAASLSFSILVGGNLWGLVACHHRRPRFLSVTVRAQCVELTQAYALGISAFLAHQRLRRVSGLDADLEGLVDLVLDATQRRHPTAALERGLLDLFQAGGAALVDAQGISAFGQVPTQGEIRAIDDWFIGQPGDEVLATDRLAAESGLILDLERAAGVLAVRARPRRAGGPDRRCYWFRPEQARTVRWAGDPNKDAGADPATAALNPRRSFDLWVETTRGLCAPWDDLDLMAARKLRLLLRRSGLRAGTWL</sequence>
<name>A0A2K8U2S0_9GAMM</name>